<accession>A0A3S0JPF8</accession>
<gene>
    <name evidence="1" type="ORF">EKG35_10655</name>
</gene>
<dbReference type="OrthoDB" id="1661761at2"/>
<proteinExistence type="predicted"/>
<evidence type="ECO:0000313" key="2">
    <source>
        <dbReference type="Proteomes" id="UP000276349"/>
    </source>
</evidence>
<reference evidence="1 2" key="1">
    <citation type="submission" date="2018-12" db="EMBL/GenBank/DDBJ databases">
        <authorList>
            <person name="Yu L."/>
        </authorList>
    </citation>
    <scope>NUCLEOTIDE SEQUENCE [LARGE SCALE GENOMIC DNA]</scope>
    <source>
        <strain evidence="1 2">S5H2222</strain>
    </source>
</reference>
<dbReference type="RefSeq" id="WP_126294436.1">
    <property type="nucleotide sequence ID" value="NZ_CP155468.1"/>
</dbReference>
<sequence length="427" mass="50364">MSLKDIVQDRLNRMEDLEQRRELKNIVSGLFTNLANYQEEMKVKLEERIFSEIDTSEEMLNIYVTICPREDIDPIHDYLFPMVEEDLVAPVFDTKSAITALSGKRDVFLYTLFLACDFPMLQKLISRKPSFHGKMMTNKGVYNIEVELQQNRKYVDEIEKLYVSFIKNDLSWRTVHHPYANKFFDVYLTSIDGELQEDEVVLEISAHFQEWEPYKRTNVIPIWNIQRLDVPTTGFPYPALDRINYEHTLSLHKYGIENGFLIDGTETNIMYTKRLQDSLVVVSPEEESKKWKVLKIAQPKETSEGNYPYKLVSNKRKETFINRYASLQSRTIRTKGELFRLVDSFEAATRIELVDMKILDRGEKESFTYDMNPFVIENIRVNQHKKVLQMAFKTDEEGDYLIYDLISFLVSEVQRVFPEYRCEGVFI</sequence>
<dbReference type="Proteomes" id="UP000276349">
    <property type="component" value="Unassembled WGS sequence"/>
</dbReference>
<evidence type="ECO:0000313" key="1">
    <source>
        <dbReference type="EMBL" id="RTQ92870.1"/>
    </source>
</evidence>
<protein>
    <submittedName>
        <fullName evidence="1">Normocyte-binding protein</fullName>
    </submittedName>
</protein>
<name>A0A3S0JPF8_9BACI</name>
<comment type="caution">
    <text evidence="1">The sequence shown here is derived from an EMBL/GenBank/DDBJ whole genome shotgun (WGS) entry which is preliminary data.</text>
</comment>
<organism evidence="1 2">
    <name type="scientific">Lysinibacillus telephonicus</name>
    <dbReference type="NCBI Taxonomy" id="1714840"/>
    <lineage>
        <taxon>Bacteria</taxon>
        <taxon>Bacillati</taxon>
        <taxon>Bacillota</taxon>
        <taxon>Bacilli</taxon>
        <taxon>Bacillales</taxon>
        <taxon>Bacillaceae</taxon>
        <taxon>Lysinibacillus</taxon>
    </lineage>
</organism>
<dbReference type="EMBL" id="RXNR01000026">
    <property type="protein sequence ID" value="RTQ92870.1"/>
    <property type="molecule type" value="Genomic_DNA"/>
</dbReference>
<dbReference type="AlphaFoldDB" id="A0A3S0JPF8"/>
<keyword evidence="2" id="KW-1185">Reference proteome</keyword>